<dbReference type="GO" id="GO:0005506">
    <property type="term" value="F:iron ion binding"/>
    <property type="evidence" value="ECO:0007669"/>
    <property type="project" value="InterPro"/>
</dbReference>
<proteinExistence type="inferred from homology"/>
<dbReference type="Gene3D" id="1.10.630.10">
    <property type="entry name" value="Cytochrome P450"/>
    <property type="match status" value="1"/>
</dbReference>
<dbReference type="GO" id="GO:0016705">
    <property type="term" value="F:oxidoreductase activity, acting on paired donors, with incorporation or reduction of molecular oxygen"/>
    <property type="evidence" value="ECO:0007669"/>
    <property type="project" value="InterPro"/>
</dbReference>
<sequence length="456" mass="51941">MLPGLVLQVSRIYDLVTEILESANMTFCVKGPWLSETDILLTADPVNIHYILCSNFVNYHKGEDFKIFELLGDGIFNVDSDLWEDMRSSSHAIFSHQDFQSFSVSTTVSKLRQGLVPILEDAVEKNILVDLQDLFQRFLFDTSSILMTGYDPRCLSIEIPKVEFGDAVNGAADGLFYRHIKPVFLWKLQYRIGVGVEKKLRRGIAVIDHFLHKIISSKREEIKSHGKGEAMEVLTYYMTVDTTKYQHLKPSNDKFIRDAILSFLVAARDTTSSALTCFFWLLSKHPEALAKIREEINKKMPKFDPADLDKLVYLEGAICEALRLYPPVPFNHKSPVKSDVLPSGHRVDENWKIVISIFALGRMKSVWGDNAEDFRPERWISDSGVLRHEPSNKFLAFNAGPRTCLGKKLTFLQMQTVAVEVIRNYDIKVVEGHKPKRVASIILRMQDGLKVSITKI</sequence>
<evidence type="ECO:0000256" key="5">
    <source>
        <dbReference type="ARBA" id="ARBA00023002"/>
    </source>
</evidence>
<evidence type="ECO:0000256" key="3">
    <source>
        <dbReference type="ARBA" id="ARBA00022617"/>
    </source>
</evidence>
<evidence type="ECO:0000256" key="2">
    <source>
        <dbReference type="ARBA" id="ARBA00010617"/>
    </source>
</evidence>
<dbReference type="PRINTS" id="PR00385">
    <property type="entry name" value="P450"/>
</dbReference>
<gene>
    <name evidence="10" type="primary">CYP96A3-3</name>
</gene>
<dbReference type="PROSITE" id="PS00086">
    <property type="entry name" value="CYTOCHROME_P450"/>
    <property type="match status" value="1"/>
</dbReference>
<accession>A0A8F0K7R9</accession>
<dbReference type="GO" id="GO:0006629">
    <property type="term" value="P:lipid metabolic process"/>
    <property type="evidence" value="ECO:0007669"/>
    <property type="project" value="UniProtKB-ARBA"/>
</dbReference>
<dbReference type="InterPro" id="IPR002401">
    <property type="entry name" value="Cyt_P450_E_grp-I"/>
</dbReference>
<dbReference type="EMBL" id="MT145722">
    <property type="protein sequence ID" value="QWK52276.1"/>
    <property type="molecule type" value="Genomic_DNA"/>
</dbReference>
<dbReference type="GO" id="GO:0020037">
    <property type="term" value="F:heme binding"/>
    <property type="evidence" value="ECO:0007669"/>
    <property type="project" value="InterPro"/>
</dbReference>
<evidence type="ECO:0000256" key="8">
    <source>
        <dbReference type="PIRSR" id="PIRSR602401-1"/>
    </source>
</evidence>
<dbReference type="InterPro" id="IPR001128">
    <property type="entry name" value="Cyt_P450"/>
</dbReference>
<dbReference type="InterPro" id="IPR017972">
    <property type="entry name" value="Cyt_P450_CS"/>
</dbReference>
<dbReference type="Pfam" id="PF00067">
    <property type="entry name" value="p450"/>
    <property type="match status" value="1"/>
</dbReference>
<keyword evidence="5 9" id="KW-0560">Oxidoreductase</keyword>
<keyword evidence="7 9" id="KW-0503">Monooxygenase</keyword>
<evidence type="ECO:0000256" key="1">
    <source>
        <dbReference type="ARBA" id="ARBA00001971"/>
    </source>
</evidence>
<feature type="binding site" description="axial binding residue" evidence="8">
    <location>
        <position position="404"/>
    </location>
    <ligand>
        <name>heme</name>
        <dbReference type="ChEBI" id="CHEBI:30413"/>
    </ligand>
    <ligandPart>
        <name>Fe</name>
        <dbReference type="ChEBI" id="CHEBI:18248"/>
    </ligandPart>
</feature>
<organism evidence="10">
    <name type="scientific">Isatis tinctoria</name>
    <name type="common">Dyer's woad</name>
    <name type="synonym">Isatis indigotica</name>
    <dbReference type="NCBI Taxonomy" id="161756"/>
    <lineage>
        <taxon>Eukaryota</taxon>
        <taxon>Viridiplantae</taxon>
        <taxon>Streptophyta</taxon>
        <taxon>Embryophyta</taxon>
        <taxon>Tracheophyta</taxon>
        <taxon>Spermatophyta</taxon>
        <taxon>Magnoliopsida</taxon>
        <taxon>eudicotyledons</taxon>
        <taxon>Gunneridae</taxon>
        <taxon>Pentapetalae</taxon>
        <taxon>rosids</taxon>
        <taxon>malvids</taxon>
        <taxon>Brassicales</taxon>
        <taxon>Brassicaceae</taxon>
        <taxon>Isatideae</taxon>
        <taxon>Isatis</taxon>
    </lineage>
</organism>
<keyword evidence="4 8" id="KW-0479">Metal-binding</keyword>
<dbReference type="SUPFAM" id="SSF48264">
    <property type="entry name" value="Cytochrome P450"/>
    <property type="match status" value="1"/>
</dbReference>
<dbReference type="PANTHER" id="PTHR24296">
    <property type="entry name" value="CYTOCHROME P450"/>
    <property type="match status" value="1"/>
</dbReference>
<keyword evidence="6 8" id="KW-0408">Iron</keyword>
<dbReference type="InterPro" id="IPR036396">
    <property type="entry name" value="Cyt_P450_sf"/>
</dbReference>
<protein>
    <submittedName>
        <fullName evidence="10">Cytochrome P450 96A3-3</fullName>
    </submittedName>
</protein>
<evidence type="ECO:0000256" key="7">
    <source>
        <dbReference type="ARBA" id="ARBA00023033"/>
    </source>
</evidence>
<dbReference type="AlphaFoldDB" id="A0A8F0K7R9"/>
<comment type="similarity">
    <text evidence="2 9">Belongs to the cytochrome P450 family.</text>
</comment>
<dbReference type="PRINTS" id="PR00463">
    <property type="entry name" value="EP450I"/>
</dbReference>
<evidence type="ECO:0000256" key="4">
    <source>
        <dbReference type="ARBA" id="ARBA00022723"/>
    </source>
</evidence>
<dbReference type="CDD" id="cd11064">
    <property type="entry name" value="CYP86A"/>
    <property type="match status" value="1"/>
</dbReference>
<keyword evidence="3 8" id="KW-0349">Heme</keyword>
<evidence type="ECO:0000256" key="6">
    <source>
        <dbReference type="ARBA" id="ARBA00023004"/>
    </source>
</evidence>
<reference evidence="10" key="1">
    <citation type="submission" date="2020-03" db="EMBL/GenBank/DDBJ databases">
        <title>An insight into accumulation patterns and metabolic pathway genes of glucosinolates in Isatis indigotica.</title>
        <authorList>
            <person name="Zhang T."/>
            <person name="Hu X."/>
            <person name="Yang S."/>
        </authorList>
    </citation>
    <scope>NUCLEOTIDE SEQUENCE</scope>
</reference>
<name>A0A8F0K7R9_ISATI</name>
<evidence type="ECO:0000313" key="10">
    <source>
        <dbReference type="EMBL" id="QWK52276.1"/>
    </source>
</evidence>
<dbReference type="GO" id="GO:0004497">
    <property type="term" value="F:monooxygenase activity"/>
    <property type="evidence" value="ECO:0007669"/>
    <property type="project" value="UniProtKB-KW"/>
</dbReference>
<evidence type="ECO:0000256" key="9">
    <source>
        <dbReference type="RuleBase" id="RU000461"/>
    </source>
</evidence>
<comment type="cofactor">
    <cofactor evidence="1 8">
        <name>heme</name>
        <dbReference type="ChEBI" id="CHEBI:30413"/>
    </cofactor>
</comment>